<evidence type="ECO:0000256" key="2">
    <source>
        <dbReference type="ARBA" id="ARBA00010199"/>
    </source>
</evidence>
<feature type="transmembrane region" description="Helical" evidence="6">
    <location>
        <begin position="360"/>
        <end position="383"/>
    </location>
</feature>
<feature type="transmembrane region" description="Helical" evidence="6">
    <location>
        <begin position="256"/>
        <end position="281"/>
    </location>
</feature>
<dbReference type="Proteomes" id="UP001190700">
    <property type="component" value="Unassembled WGS sequence"/>
</dbReference>
<reference evidence="7 8" key="1">
    <citation type="journal article" date="2015" name="Genome Biol. Evol.">
        <title>Comparative Genomics of a Bacterivorous Green Alga Reveals Evolutionary Causalities and Consequences of Phago-Mixotrophic Mode of Nutrition.</title>
        <authorList>
            <person name="Burns J.A."/>
            <person name="Paasch A."/>
            <person name="Narechania A."/>
            <person name="Kim E."/>
        </authorList>
    </citation>
    <scope>NUCLEOTIDE SEQUENCE [LARGE SCALE GENOMIC DNA]</scope>
    <source>
        <strain evidence="7 8">PLY_AMNH</strain>
    </source>
</reference>
<evidence type="ECO:0000256" key="5">
    <source>
        <dbReference type="ARBA" id="ARBA00023136"/>
    </source>
</evidence>
<feature type="transmembrane region" description="Helical" evidence="6">
    <location>
        <begin position="325"/>
        <end position="348"/>
    </location>
</feature>
<evidence type="ECO:0000256" key="1">
    <source>
        <dbReference type="ARBA" id="ARBA00004141"/>
    </source>
</evidence>
<dbReference type="InterPro" id="IPR044644">
    <property type="entry name" value="DinF-like"/>
</dbReference>
<dbReference type="EMBL" id="LGRX02029058">
    <property type="protein sequence ID" value="KAK3247330.1"/>
    <property type="molecule type" value="Genomic_DNA"/>
</dbReference>
<dbReference type="PANTHER" id="PTHR42893:SF9">
    <property type="entry name" value="PROTEIN DETOXIFICATION 46, CHLOROPLASTIC"/>
    <property type="match status" value="1"/>
</dbReference>
<evidence type="ECO:0000313" key="7">
    <source>
        <dbReference type="EMBL" id="KAK3247330.1"/>
    </source>
</evidence>
<accession>A0AAE0F1X0</accession>
<evidence type="ECO:0000256" key="4">
    <source>
        <dbReference type="ARBA" id="ARBA00022989"/>
    </source>
</evidence>
<keyword evidence="4 6" id="KW-1133">Transmembrane helix</keyword>
<gene>
    <name evidence="7" type="ORF">CYMTET_43172</name>
</gene>
<feature type="transmembrane region" description="Helical" evidence="6">
    <location>
        <begin position="496"/>
        <end position="515"/>
    </location>
</feature>
<comment type="caution">
    <text evidence="7">The sequence shown here is derived from an EMBL/GenBank/DDBJ whole genome shotgun (WGS) entry which is preliminary data.</text>
</comment>
<keyword evidence="8" id="KW-1185">Reference proteome</keyword>
<evidence type="ECO:0000256" key="3">
    <source>
        <dbReference type="ARBA" id="ARBA00022692"/>
    </source>
</evidence>
<dbReference type="GO" id="GO:0042910">
    <property type="term" value="F:xenobiotic transmembrane transporter activity"/>
    <property type="evidence" value="ECO:0007669"/>
    <property type="project" value="InterPro"/>
</dbReference>
<dbReference type="InterPro" id="IPR002528">
    <property type="entry name" value="MATE_fam"/>
</dbReference>
<feature type="transmembrane region" description="Helical" evidence="6">
    <location>
        <begin position="146"/>
        <end position="166"/>
    </location>
</feature>
<feature type="transmembrane region" description="Helical" evidence="6">
    <location>
        <begin position="436"/>
        <end position="458"/>
    </location>
</feature>
<dbReference type="Pfam" id="PF01554">
    <property type="entry name" value="MatE"/>
    <property type="match status" value="1"/>
</dbReference>
<evidence type="ECO:0000313" key="8">
    <source>
        <dbReference type="Proteomes" id="UP001190700"/>
    </source>
</evidence>
<comment type="similarity">
    <text evidence="2 6">Belongs to the multi antimicrobial extrusion (MATE) (TC 2.A.66.1) family.</text>
</comment>
<dbReference type="GO" id="GO:0015297">
    <property type="term" value="F:antiporter activity"/>
    <property type="evidence" value="ECO:0007669"/>
    <property type="project" value="InterPro"/>
</dbReference>
<feature type="transmembrane region" description="Helical" evidence="6">
    <location>
        <begin position="404"/>
        <end position="430"/>
    </location>
</feature>
<proteinExistence type="inferred from homology"/>
<dbReference type="PANTHER" id="PTHR42893">
    <property type="entry name" value="PROTEIN DETOXIFICATION 44, CHLOROPLASTIC-RELATED"/>
    <property type="match status" value="1"/>
</dbReference>
<protein>
    <recommendedName>
        <fullName evidence="6">Protein DETOXIFICATION</fullName>
    </recommendedName>
    <alternativeName>
        <fullName evidence="6">Multidrug and toxic compound extrusion protein</fullName>
    </alternativeName>
</protein>
<feature type="transmembrane region" description="Helical" evidence="6">
    <location>
        <begin position="470"/>
        <end position="490"/>
    </location>
</feature>
<evidence type="ECO:0000256" key="6">
    <source>
        <dbReference type="RuleBase" id="RU004914"/>
    </source>
</evidence>
<dbReference type="GO" id="GO:0016020">
    <property type="term" value="C:membrane"/>
    <property type="evidence" value="ECO:0007669"/>
    <property type="project" value="UniProtKB-SubCell"/>
</dbReference>
<feature type="transmembrane region" description="Helical" evidence="6">
    <location>
        <begin position="178"/>
        <end position="201"/>
    </location>
</feature>
<dbReference type="AlphaFoldDB" id="A0AAE0F1X0"/>
<sequence>MTRPLNHDANLSPRIFRASKLLDMPLKRVPIGAPTKKNCYASFHKIAFHGEFVTSAAFRDDLHKQGGRIRNEKASNKRSFAASLTASIEPHNSQSYTLVSMLRFALPVLGIYICSPLMSLVDTAFVGATSSSELAALSPATTMCDLTLFLFTFLGTATTGLVATAISRDSQKDVVEGVRVCLFVAAVFGVLLTGLLTGFTLPILSAFGVTGAVADAAATYVRVRCLALPLQLVAMVCNAAAIGVKDAISPLRITVFSALLNLAGDFALCHCLGLGIAGAAWATTFSLWAFQVLQIWMLRWKGLLPPLRKLVRPPSMAELGPMGAYVGPLSFVVLTRVVGFASMSAFSVSLGTAALGAHQIAFSLFSFFAVFGECLSQTAQTMLPGLMHGPMRSVPKARKAVNSLFGVACTLGGATGILGASMMVVTPWLFTSDQLVIAELCRVAALLLLGLFTACCNIAMDGTLLARKNFSFIVATVCVTLTVQMSMLFANGVLGWGLLGIWFALLARLVAYFTICGFKLWQLKLLGPHNESLGSIM</sequence>
<name>A0AAE0F1X0_9CHLO</name>
<organism evidence="7 8">
    <name type="scientific">Cymbomonas tetramitiformis</name>
    <dbReference type="NCBI Taxonomy" id="36881"/>
    <lineage>
        <taxon>Eukaryota</taxon>
        <taxon>Viridiplantae</taxon>
        <taxon>Chlorophyta</taxon>
        <taxon>Pyramimonadophyceae</taxon>
        <taxon>Pyramimonadales</taxon>
        <taxon>Pyramimonadaceae</taxon>
        <taxon>Cymbomonas</taxon>
    </lineage>
</organism>
<comment type="subcellular location">
    <subcellularLocation>
        <location evidence="1">Membrane</location>
        <topology evidence="1">Multi-pass membrane protein</topology>
    </subcellularLocation>
</comment>
<keyword evidence="3 6" id="KW-0812">Transmembrane</keyword>
<keyword evidence="5 6" id="KW-0472">Membrane</keyword>
<feature type="transmembrane region" description="Helical" evidence="6">
    <location>
        <begin position="104"/>
        <end position="126"/>
    </location>
</feature>